<sequence length="47" mass="5181">MEELIVILQPKHGLGSLKLHTGMCSSVFLEVQFLVGSLIVVRDVQCL</sequence>
<organism evidence="1 2">
    <name type="scientific">Trifolium medium</name>
    <dbReference type="NCBI Taxonomy" id="97028"/>
    <lineage>
        <taxon>Eukaryota</taxon>
        <taxon>Viridiplantae</taxon>
        <taxon>Streptophyta</taxon>
        <taxon>Embryophyta</taxon>
        <taxon>Tracheophyta</taxon>
        <taxon>Spermatophyta</taxon>
        <taxon>Magnoliopsida</taxon>
        <taxon>eudicotyledons</taxon>
        <taxon>Gunneridae</taxon>
        <taxon>Pentapetalae</taxon>
        <taxon>rosids</taxon>
        <taxon>fabids</taxon>
        <taxon>Fabales</taxon>
        <taxon>Fabaceae</taxon>
        <taxon>Papilionoideae</taxon>
        <taxon>50 kb inversion clade</taxon>
        <taxon>NPAAA clade</taxon>
        <taxon>Hologalegina</taxon>
        <taxon>IRL clade</taxon>
        <taxon>Trifolieae</taxon>
        <taxon>Trifolium</taxon>
    </lineage>
</organism>
<evidence type="ECO:0000313" key="2">
    <source>
        <dbReference type="Proteomes" id="UP000265520"/>
    </source>
</evidence>
<dbReference type="Proteomes" id="UP000265520">
    <property type="component" value="Unassembled WGS sequence"/>
</dbReference>
<name>A0A392UQF3_9FABA</name>
<keyword evidence="2" id="KW-1185">Reference proteome</keyword>
<accession>A0A392UQF3</accession>
<dbReference type="EMBL" id="LXQA010869723">
    <property type="protein sequence ID" value="MCI74874.1"/>
    <property type="molecule type" value="Genomic_DNA"/>
</dbReference>
<comment type="caution">
    <text evidence="1">The sequence shown here is derived from an EMBL/GenBank/DDBJ whole genome shotgun (WGS) entry which is preliminary data.</text>
</comment>
<reference evidence="1 2" key="1">
    <citation type="journal article" date="2018" name="Front. Plant Sci.">
        <title>Red Clover (Trifolium pratense) and Zigzag Clover (T. medium) - A Picture of Genomic Similarities and Differences.</title>
        <authorList>
            <person name="Dluhosova J."/>
            <person name="Istvanek J."/>
            <person name="Nedelnik J."/>
            <person name="Repkova J."/>
        </authorList>
    </citation>
    <scope>NUCLEOTIDE SEQUENCE [LARGE SCALE GENOMIC DNA]</scope>
    <source>
        <strain evidence="2">cv. 10/8</strain>
        <tissue evidence="1">Leaf</tissue>
    </source>
</reference>
<proteinExistence type="predicted"/>
<evidence type="ECO:0000313" key="1">
    <source>
        <dbReference type="EMBL" id="MCI74874.1"/>
    </source>
</evidence>
<dbReference type="AlphaFoldDB" id="A0A392UQF3"/>
<protein>
    <submittedName>
        <fullName evidence="1">Uncharacterized protein</fullName>
    </submittedName>
</protein>